<dbReference type="AlphaFoldDB" id="A0A5Q3Q5P2"/>
<dbReference type="Gene3D" id="1.20.120.1220">
    <property type="match status" value="1"/>
</dbReference>
<evidence type="ECO:0000256" key="2">
    <source>
        <dbReference type="RuleBase" id="RU003793"/>
    </source>
</evidence>
<dbReference type="RefSeq" id="WP_154076257.1">
    <property type="nucleotide sequence ID" value="NZ_CP045929.1"/>
</dbReference>
<protein>
    <submittedName>
        <fullName evidence="5">Prepilin peptidase</fullName>
    </submittedName>
</protein>
<dbReference type="PANTHER" id="PTHR30487:SF0">
    <property type="entry name" value="PREPILIN LEADER PEPTIDASE_N-METHYLTRANSFERASE-RELATED"/>
    <property type="match status" value="1"/>
</dbReference>
<evidence type="ECO:0000259" key="4">
    <source>
        <dbReference type="Pfam" id="PF01478"/>
    </source>
</evidence>
<reference evidence="6" key="1">
    <citation type="submission" date="2019-11" db="EMBL/GenBank/DDBJ databases">
        <title>The complete genome sequence of Saccharopolyspora sp. E2A.</title>
        <authorList>
            <person name="Zhang G."/>
        </authorList>
    </citation>
    <scope>NUCLEOTIDE SEQUENCE [LARGE SCALE GENOMIC DNA]</scope>
    <source>
        <strain evidence="6">E2A</strain>
    </source>
</reference>
<name>A0A5Q3Q5P2_9PSEU</name>
<keyword evidence="3" id="KW-1133">Transmembrane helix</keyword>
<accession>A0A5Q3Q5P2</accession>
<feature type="domain" description="Prepilin type IV endopeptidase peptidase" evidence="4">
    <location>
        <begin position="69"/>
        <end position="174"/>
    </location>
</feature>
<keyword evidence="3" id="KW-0472">Membrane</keyword>
<dbReference type="PANTHER" id="PTHR30487">
    <property type="entry name" value="TYPE 4 PREPILIN-LIKE PROTEINS LEADER PEPTIDE-PROCESSING ENZYME"/>
    <property type="match status" value="1"/>
</dbReference>
<sequence length="211" mass="21429">MTALVLSSVVSAVVGGSVGRLGRRLLAWLRRGVAAPAGWCEFGAALVGVAVAVRTAGGLPWWWVPVPLAFGWWAILLAVCDWRSRRLPDALTLPAYPVVAFALAVALEHPPTTGTAASSLAGAVLFAGSYALVRWWSPHGLGAGDVKLAGVVGAVVGAVAVPAVLVVMASAAILTVVASARTAGPVAHGPAILVPAWLCTLLGPATQLTPW</sequence>
<dbReference type="GO" id="GO:0006465">
    <property type="term" value="P:signal peptide processing"/>
    <property type="evidence" value="ECO:0007669"/>
    <property type="project" value="TreeGrafter"/>
</dbReference>
<feature type="transmembrane region" description="Helical" evidence="3">
    <location>
        <begin position="61"/>
        <end position="79"/>
    </location>
</feature>
<dbReference type="EMBL" id="CP045929">
    <property type="protein sequence ID" value="QGK69663.1"/>
    <property type="molecule type" value="Genomic_DNA"/>
</dbReference>
<dbReference type="Proteomes" id="UP000371041">
    <property type="component" value="Chromosome"/>
</dbReference>
<dbReference type="GO" id="GO:0004190">
    <property type="term" value="F:aspartic-type endopeptidase activity"/>
    <property type="evidence" value="ECO:0007669"/>
    <property type="project" value="InterPro"/>
</dbReference>
<dbReference type="InterPro" id="IPR000045">
    <property type="entry name" value="Prepilin_IV_endopep_pep"/>
</dbReference>
<evidence type="ECO:0000256" key="3">
    <source>
        <dbReference type="SAM" id="Phobius"/>
    </source>
</evidence>
<proteinExistence type="inferred from homology"/>
<feature type="transmembrane region" description="Helical" evidence="3">
    <location>
        <begin position="148"/>
        <end position="174"/>
    </location>
</feature>
<gene>
    <name evidence="5" type="ORF">GIY23_09155</name>
</gene>
<dbReference type="Pfam" id="PF01478">
    <property type="entry name" value="Peptidase_A24"/>
    <property type="match status" value="1"/>
</dbReference>
<feature type="transmembrane region" description="Helical" evidence="3">
    <location>
        <begin position="91"/>
        <end position="110"/>
    </location>
</feature>
<evidence type="ECO:0000313" key="5">
    <source>
        <dbReference type="EMBL" id="QGK69663.1"/>
    </source>
</evidence>
<dbReference type="InterPro" id="IPR050882">
    <property type="entry name" value="Prepilin_peptidase/N-MTase"/>
</dbReference>
<dbReference type="PRINTS" id="PR00864">
    <property type="entry name" value="PREPILNPTASE"/>
</dbReference>
<evidence type="ECO:0000256" key="1">
    <source>
        <dbReference type="ARBA" id="ARBA00005801"/>
    </source>
</evidence>
<keyword evidence="3" id="KW-0812">Transmembrane</keyword>
<dbReference type="KEGG" id="sace:GIY23_09155"/>
<feature type="transmembrane region" description="Helical" evidence="3">
    <location>
        <begin position="186"/>
        <end position="205"/>
    </location>
</feature>
<keyword evidence="6" id="KW-1185">Reference proteome</keyword>
<evidence type="ECO:0000313" key="6">
    <source>
        <dbReference type="Proteomes" id="UP000371041"/>
    </source>
</evidence>
<organism evidence="5 6">
    <name type="scientific">Allosaccharopolyspora coralli</name>
    <dbReference type="NCBI Taxonomy" id="2665642"/>
    <lineage>
        <taxon>Bacteria</taxon>
        <taxon>Bacillati</taxon>
        <taxon>Actinomycetota</taxon>
        <taxon>Actinomycetes</taxon>
        <taxon>Pseudonocardiales</taxon>
        <taxon>Pseudonocardiaceae</taxon>
        <taxon>Allosaccharopolyspora</taxon>
    </lineage>
</organism>
<dbReference type="GO" id="GO:0005886">
    <property type="term" value="C:plasma membrane"/>
    <property type="evidence" value="ECO:0007669"/>
    <property type="project" value="TreeGrafter"/>
</dbReference>
<dbReference type="InterPro" id="IPR014032">
    <property type="entry name" value="Peptidase_A24A_bac"/>
</dbReference>
<comment type="similarity">
    <text evidence="1 2">Belongs to the peptidase A24 family.</text>
</comment>
<feature type="transmembrane region" description="Helical" evidence="3">
    <location>
        <begin position="116"/>
        <end position="136"/>
    </location>
</feature>